<dbReference type="AlphaFoldDB" id="A0A916QXV8"/>
<dbReference type="Pfam" id="PF12804">
    <property type="entry name" value="NTP_transf_3"/>
    <property type="match status" value="1"/>
</dbReference>
<dbReference type="GO" id="GO:0016779">
    <property type="term" value="F:nucleotidyltransferase activity"/>
    <property type="evidence" value="ECO:0007669"/>
    <property type="project" value="UniProtKB-KW"/>
</dbReference>
<keyword evidence="3" id="KW-0460">Magnesium</keyword>
<evidence type="ECO:0000313" key="6">
    <source>
        <dbReference type="Proteomes" id="UP000628017"/>
    </source>
</evidence>
<keyword evidence="6" id="KW-1185">Reference proteome</keyword>
<dbReference type="InterPro" id="IPR025877">
    <property type="entry name" value="MobA-like_NTP_Trfase"/>
</dbReference>
<dbReference type="Proteomes" id="UP000628017">
    <property type="component" value="Unassembled WGS sequence"/>
</dbReference>
<dbReference type="PANTHER" id="PTHR43584:SF8">
    <property type="entry name" value="N-ACETYLMURAMATE ALPHA-1-PHOSPHATE URIDYLYLTRANSFERASE"/>
    <property type="match status" value="1"/>
</dbReference>
<keyword evidence="1" id="KW-0808">Transferase</keyword>
<dbReference type="PANTHER" id="PTHR43584">
    <property type="entry name" value="NUCLEOTIDYL TRANSFERASE"/>
    <property type="match status" value="1"/>
</dbReference>
<evidence type="ECO:0000256" key="3">
    <source>
        <dbReference type="ARBA" id="ARBA00022842"/>
    </source>
</evidence>
<name>A0A916QXV8_9RHOB</name>
<dbReference type="SUPFAM" id="SSF53448">
    <property type="entry name" value="Nucleotide-diphospho-sugar transferases"/>
    <property type="match status" value="1"/>
</dbReference>
<evidence type="ECO:0000256" key="2">
    <source>
        <dbReference type="ARBA" id="ARBA00022695"/>
    </source>
</evidence>
<dbReference type="EMBL" id="BMKA01000002">
    <property type="protein sequence ID" value="GGA18374.1"/>
    <property type="molecule type" value="Genomic_DNA"/>
</dbReference>
<organism evidence="5 6">
    <name type="scientific">Neptunicoccus cionae</name>
    <dbReference type="NCBI Taxonomy" id="2035344"/>
    <lineage>
        <taxon>Bacteria</taxon>
        <taxon>Pseudomonadati</taxon>
        <taxon>Pseudomonadota</taxon>
        <taxon>Alphaproteobacteria</taxon>
        <taxon>Rhodobacterales</taxon>
        <taxon>Paracoccaceae</taxon>
        <taxon>Neptunicoccus</taxon>
    </lineage>
</organism>
<keyword evidence="2" id="KW-0548">Nucleotidyltransferase</keyword>
<dbReference type="Gene3D" id="3.90.550.10">
    <property type="entry name" value="Spore Coat Polysaccharide Biosynthesis Protein SpsA, Chain A"/>
    <property type="match status" value="1"/>
</dbReference>
<dbReference type="InterPro" id="IPR029044">
    <property type="entry name" value="Nucleotide-diphossugar_trans"/>
</dbReference>
<feature type="domain" description="MobA-like NTP transferase" evidence="4">
    <location>
        <begin position="6"/>
        <end position="128"/>
    </location>
</feature>
<gene>
    <name evidence="5" type="ORF">GCM10011498_18810</name>
</gene>
<evidence type="ECO:0000259" key="4">
    <source>
        <dbReference type="Pfam" id="PF12804"/>
    </source>
</evidence>
<evidence type="ECO:0000256" key="1">
    <source>
        <dbReference type="ARBA" id="ARBA00022679"/>
    </source>
</evidence>
<dbReference type="CDD" id="cd06422">
    <property type="entry name" value="NTP_transferase_like_1"/>
    <property type="match status" value="1"/>
</dbReference>
<accession>A0A916QXV8</accession>
<sequence>MIPKTAMIFAAGFGTRMAPLTDKTPKPLIEVDGKPLIDHALSLLDGFQNIVVNTHYLADQIETHLAGKTHVTCLQEVPEILETGGGLKNALPLLGPDPVVVMNSDAVFAGPNPVPELLARWNPDHMDALLSLVPIEQTIAHEGAGDFSCDGDGALIRRGNNPTAPYVYTGVQILKTDRLSGIAETSFSLNLLWNQMIAERRAFGWVYGGKWVDVGRPSGIQAAEKALADV</sequence>
<dbReference type="RefSeq" id="WP_188673824.1">
    <property type="nucleotide sequence ID" value="NZ_BMKA01000002.1"/>
</dbReference>
<evidence type="ECO:0000313" key="5">
    <source>
        <dbReference type="EMBL" id="GGA18374.1"/>
    </source>
</evidence>
<comment type="caution">
    <text evidence="5">The sequence shown here is derived from an EMBL/GenBank/DDBJ whole genome shotgun (WGS) entry which is preliminary data.</text>
</comment>
<reference evidence="5" key="1">
    <citation type="journal article" date="2014" name="Int. J. Syst. Evol. Microbiol.">
        <title>Complete genome sequence of Corynebacterium casei LMG S-19264T (=DSM 44701T), isolated from a smear-ripened cheese.</title>
        <authorList>
            <consortium name="US DOE Joint Genome Institute (JGI-PGF)"/>
            <person name="Walter F."/>
            <person name="Albersmeier A."/>
            <person name="Kalinowski J."/>
            <person name="Ruckert C."/>
        </authorList>
    </citation>
    <scope>NUCLEOTIDE SEQUENCE</scope>
    <source>
        <strain evidence="5">CGMCC 1.15880</strain>
    </source>
</reference>
<reference evidence="5" key="2">
    <citation type="submission" date="2020-09" db="EMBL/GenBank/DDBJ databases">
        <authorList>
            <person name="Sun Q."/>
            <person name="Zhou Y."/>
        </authorList>
    </citation>
    <scope>NUCLEOTIDE SEQUENCE</scope>
    <source>
        <strain evidence="5">CGMCC 1.15880</strain>
    </source>
</reference>
<protein>
    <submittedName>
        <fullName evidence="5">Nucleotidyltransferase</fullName>
    </submittedName>
</protein>
<dbReference type="InterPro" id="IPR050065">
    <property type="entry name" value="GlmU-like"/>
</dbReference>
<proteinExistence type="predicted"/>